<evidence type="ECO:0000313" key="3">
    <source>
        <dbReference type="EMBL" id="PJA89873.1"/>
    </source>
</evidence>
<dbReference type="AlphaFoldDB" id="A0A2M7Z6U5"/>
<dbReference type="EMBL" id="PFVJ01000041">
    <property type="protein sequence ID" value="PJA89873.1"/>
    <property type="molecule type" value="Genomic_DNA"/>
</dbReference>
<dbReference type="Pfam" id="PF04519">
    <property type="entry name" value="Bactofilin"/>
    <property type="match status" value="1"/>
</dbReference>
<sequence>MFQKPSVDTSLSNEEKYHEDEVETVVGPSVHVEGDFNSAGNILIKGSVAGKVSTNKLLTLEEGSKVTADIKAGDAIVSGEIIGNAKIENRLELTPTARITGDIKCDILVVHAGALVQGKVSMTGLDAPEKNSNQTSTRSRVKSKKGSDDSE</sequence>
<organism evidence="3 4">
    <name type="scientific">Candidatus Magasanikbacteria bacterium CG_4_9_14_3_um_filter_32_9</name>
    <dbReference type="NCBI Taxonomy" id="1974644"/>
    <lineage>
        <taxon>Bacteria</taxon>
        <taxon>Candidatus Magasanikiibacteriota</taxon>
    </lineage>
</organism>
<evidence type="ECO:0000256" key="2">
    <source>
        <dbReference type="SAM" id="MobiDB-lite"/>
    </source>
</evidence>
<proteinExistence type="inferred from homology"/>
<dbReference type="PANTHER" id="PTHR35024:SF4">
    <property type="entry name" value="POLYMER-FORMING CYTOSKELETAL PROTEIN"/>
    <property type="match status" value="1"/>
</dbReference>
<evidence type="ECO:0008006" key="5">
    <source>
        <dbReference type="Google" id="ProtNLM"/>
    </source>
</evidence>
<feature type="region of interest" description="Disordered" evidence="2">
    <location>
        <begin position="124"/>
        <end position="151"/>
    </location>
</feature>
<reference evidence="4" key="1">
    <citation type="submission" date="2017-09" db="EMBL/GenBank/DDBJ databases">
        <title>Depth-based differentiation of microbial function through sediment-hosted aquifers and enrichment of novel symbionts in the deep terrestrial subsurface.</title>
        <authorList>
            <person name="Probst A.J."/>
            <person name="Ladd B."/>
            <person name="Jarett J.K."/>
            <person name="Geller-Mcgrath D.E."/>
            <person name="Sieber C.M.K."/>
            <person name="Emerson J.B."/>
            <person name="Anantharaman K."/>
            <person name="Thomas B.C."/>
            <person name="Malmstrom R."/>
            <person name="Stieglmeier M."/>
            <person name="Klingl A."/>
            <person name="Woyke T."/>
            <person name="Ryan C.M."/>
            <person name="Banfield J.F."/>
        </authorList>
    </citation>
    <scope>NUCLEOTIDE SEQUENCE [LARGE SCALE GENOMIC DNA]</scope>
</reference>
<dbReference type="Proteomes" id="UP000230843">
    <property type="component" value="Unassembled WGS sequence"/>
</dbReference>
<gene>
    <name evidence="3" type="ORF">CO137_01930</name>
</gene>
<evidence type="ECO:0000256" key="1">
    <source>
        <dbReference type="ARBA" id="ARBA00044755"/>
    </source>
</evidence>
<protein>
    <recommendedName>
        <fullName evidence="5">Cell shape determination protein CcmA</fullName>
    </recommendedName>
</protein>
<comment type="similarity">
    <text evidence="1">Belongs to the bactofilin family.</text>
</comment>
<accession>A0A2M7Z6U5</accession>
<comment type="caution">
    <text evidence="3">The sequence shown here is derived from an EMBL/GenBank/DDBJ whole genome shotgun (WGS) entry which is preliminary data.</text>
</comment>
<evidence type="ECO:0000313" key="4">
    <source>
        <dbReference type="Proteomes" id="UP000230843"/>
    </source>
</evidence>
<dbReference type="InterPro" id="IPR007607">
    <property type="entry name" value="BacA/B"/>
</dbReference>
<dbReference type="PANTHER" id="PTHR35024">
    <property type="entry name" value="HYPOTHETICAL CYTOSOLIC PROTEIN"/>
    <property type="match status" value="1"/>
</dbReference>
<name>A0A2M7Z6U5_9BACT</name>